<evidence type="ECO:0000313" key="11">
    <source>
        <dbReference type="EMBL" id="RCN40818.1"/>
    </source>
</evidence>
<keyword evidence="12" id="KW-1185">Reference proteome</keyword>
<organism evidence="11 12">
    <name type="scientific">Ancylostoma caninum</name>
    <name type="common">Dog hookworm</name>
    <dbReference type="NCBI Taxonomy" id="29170"/>
    <lineage>
        <taxon>Eukaryota</taxon>
        <taxon>Metazoa</taxon>
        <taxon>Ecdysozoa</taxon>
        <taxon>Nematoda</taxon>
        <taxon>Chromadorea</taxon>
        <taxon>Rhabditida</taxon>
        <taxon>Rhabditina</taxon>
        <taxon>Rhabditomorpha</taxon>
        <taxon>Strongyloidea</taxon>
        <taxon>Ancylostomatidae</taxon>
        <taxon>Ancylostomatinae</taxon>
        <taxon>Ancylostoma</taxon>
    </lineage>
</organism>
<reference evidence="11 12" key="1">
    <citation type="submission" date="2014-10" db="EMBL/GenBank/DDBJ databases">
        <title>Draft genome of the hookworm Ancylostoma caninum.</title>
        <authorList>
            <person name="Mitreva M."/>
        </authorList>
    </citation>
    <scope>NUCLEOTIDE SEQUENCE [LARGE SCALE GENOMIC DNA]</scope>
    <source>
        <strain evidence="11 12">Baltimore</strain>
    </source>
</reference>
<keyword evidence="3" id="KW-0158">Chromosome</keyword>
<evidence type="ECO:0000256" key="5">
    <source>
        <dbReference type="ARBA" id="ARBA00022776"/>
    </source>
</evidence>
<comment type="similarity">
    <text evidence="2">Belongs to the NUF2 family.</text>
</comment>
<feature type="coiled-coil region" evidence="9">
    <location>
        <begin position="51"/>
        <end position="78"/>
    </location>
</feature>
<name>A0A368GAU7_ANCCA</name>
<dbReference type="GO" id="GO:0031262">
    <property type="term" value="C:Ndc80 complex"/>
    <property type="evidence" value="ECO:0007669"/>
    <property type="project" value="InterPro"/>
</dbReference>
<feature type="domain" description="Kinetochore protein Nuf2 N-terminal" evidence="10">
    <location>
        <begin position="9"/>
        <end position="50"/>
    </location>
</feature>
<dbReference type="OrthoDB" id="5862693at2759"/>
<evidence type="ECO:0000256" key="9">
    <source>
        <dbReference type="SAM" id="Coils"/>
    </source>
</evidence>
<dbReference type="STRING" id="29170.A0A368GAU7"/>
<dbReference type="Pfam" id="PF03800">
    <property type="entry name" value="Nuf2"/>
    <property type="match status" value="1"/>
</dbReference>
<dbReference type="InterPro" id="IPR038275">
    <property type="entry name" value="Nuf2_N_sf"/>
</dbReference>
<accession>A0A368GAU7</accession>
<keyword evidence="4" id="KW-0132">Cell division</keyword>
<evidence type="ECO:0000259" key="10">
    <source>
        <dbReference type="Pfam" id="PF03800"/>
    </source>
</evidence>
<keyword evidence="5" id="KW-0498">Mitosis</keyword>
<evidence type="ECO:0000256" key="1">
    <source>
        <dbReference type="ARBA" id="ARBA00004584"/>
    </source>
</evidence>
<evidence type="ECO:0000256" key="6">
    <source>
        <dbReference type="ARBA" id="ARBA00023054"/>
    </source>
</evidence>
<evidence type="ECO:0000256" key="7">
    <source>
        <dbReference type="ARBA" id="ARBA00023306"/>
    </source>
</evidence>
<dbReference type="Gene3D" id="1.10.418.60">
    <property type="entry name" value="Ncd80 complex, Nuf2 subunit"/>
    <property type="match status" value="1"/>
</dbReference>
<evidence type="ECO:0000256" key="4">
    <source>
        <dbReference type="ARBA" id="ARBA00022618"/>
    </source>
</evidence>
<evidence type="ECO:0000313" key="12">
    <source>
        <dbReference type="Proteomes" id="UP000252519"/>
    </source>
</evidence>
<comment type="subcellular location">
    <subcellularLocation>
        <location evidence="1">Chromosome</location>
        <location evidence="1">Centromere</location>
    </subcellularLocation>
</comment>
<keyword evidence="7" id="KW-0131">Cell cycle</keyword>
<dbReference type="EMBL" id="JOJR01000264">
    <property type="protein sequence ID" value="RCN40818.1"/>
    <property type="molecule type" value="Genomic_DNA"/>
</dbReference>
<evidence type="ECO:0000256" key="2">
    <source>
        <dbReference type="ARBA" id="ARBA00005498"/>
    </source>
</evidence>
<dbReference type="Proteomes" id="UP000252519">
    <property type="component" value="Unassembled WGS sequence"/>
</dbReference>
<evidence type="ECO:0000256" key="8">
    <source>
        <dbReference type="ARBA" id="ARBA00023328"/>
    </source>
</evidence>
<protein>
    <recommendedName>
        <fullName evidence="10">Kinetochore protein Nuf2 N-terminal domain-containing protein</fullName>
    </recommendedName>
</protein>
<dbReference type="InterPro" id="IPR005549">
    <property type="entry name" value="Kinetochore_Nuf2_N"/>
</dbReference>
<comment type="caution">
    <text evidence="11">The sequence shown here is derived from an EMBL/GenBank/DDBJ whole genome shotgun (WGS) entry which is preliminary data.</text>
</comment>
<evidence type="ECO:0000256" key="3">
    <source>
        <dbReference type="ARBA" id="ARBA00022454"/>
    </source>
</evidence>
<feature type="coiled-coil region" evidence="9">
    <location>
        <begin position="203"/>
        <end position="251"/>
    </location>
</feature>
<gene>
    <name evidence="11" type="ORF">ANCCAN_13229</name>
</gene>
<sequence>MDFGDADADFTMCDLINPVPKRTRKLFSVMADYATFYRAASQVFEKTSGEYDEARRAVEDGQEQIRLAEQRKSTLRSERDMRKRKENALLAEYNSKHTILSELIKESETNEDKRDAVFKAIKDRKEEGVIERDVFAAFLVTQRISDNSECMTIIENASKALAERFTELEKLNDFQVQISLLEQDESRVKSLLNEATRRRQQTADDAIRLAASVEEEVKQHERAREIYSSRLQDLKTKKEELTNAVKALTQKDPSVRGEVHQIKLEMQRLGKEKIDETEFARTNCAELITRFRDLIVKYQVAEKKFDAQSAAFVSVIHSLNRALDKAESLVELPGEESINQSHSIL</sequence>
<dbReference type="AlphaFoldDB" id="A0A368GAU7"/>
<dbReference type="GO" id="GO:0051301">
    <property type="term" value="P:cell division"/>
    <property type="evidence" value="ECO:0007669"/>
    <property type="project" value="UniProtKB-KW"/>
</dbReference>
<keyword evidence="8" id="KW-0137">Centromere</keyword>
<keyword evidence="6 9" id="KW-0175">Coiled coil</keyword>
<proteinExistence type="inferred from homology"/>